<organism evidence="1 2">
    <name type="scientific">Sediminicola luteus</name>
    <dbReference type="NCBI Taxonomy" id="319238"/>
    <lineage>
        <taxon>Bacteria</taxon>
        <taxon>Pseudomonadati</taxon>
        <taxon>Bacteroidota</taxon>
        <taxon>Flavobacteriia</taxon>
        <taxon>Flavobacteriales</taxon>
        <taxon>Flavobacteriaceae</taxon>
        <taxon>Sediminicola</taxon>
    </lineage>
</organism>
<name>A0ABV2TV98_9FLAO</name>
<dbReference type="Pfam" id="PF13692">
    <property type="entry name" value="Glyco_trans_1_4"/>
    <property type="match status" value="1"/>
</dbReference>
<sequence>MTAILAPKKILIIGFVWPEPNSTAAGSRMLQLLHFFKGNNYQITFASTAQASEFSMNLEALGVFKKNILLNDSGFDLFLQELNPDIVLFDRFLTEEQFGWRVAKNTPNALRILDTEDLHSLRSVRLESQKNKTTASITDWKQADMTKREIASIYRCDLSLIISSYEMDLLLKEMKIDEKLLLQLPFMLGNIGESDKMQWMPFEDREDFVCIGNGKHAPNLDAIRWLKTEIWPLVRKQLPTVNLKIYGAYLPESILQLHQPKEGFLVLGRANDAKEVLGQARVSFAPLRFGAGIKGKLVDSMICGTPSVTTDVGVEGMHAHLPWGGKVSNDAESLAENAIALYTDKKLWTKCQSNGEAIINQLYDKSILEEKLLSRINETLNSLEEHRASNFIGSMLMHHSMASTKYMAKWIEAKNQ</sequence>
<dbReference type="Proteomes" id="UP001549773">
    <property type="component" value="Unassembled WGS sequence"/>
</dbReference>
<proteinExistence type="predicted"/>
<evidence type="ECO:0000313" key="2">
    <source>
        <dbReference type="Proteomes" id="UP001549773"/>
    </source>
</evidence>
<dbReference type="SUPFAM" id="SSF53756">
    <property type="entry name" value="UDP-Glycosyltransferase/glycogen phosphorylase"/>
    <property type="match status" value="1"/>
</dbReference>
<keyword evidence="2" id="KW-1185">Reference proteome</keyword>
<dbReference type="Gene3D" id="3.40.50.2000">
    <property type="entry name" value="Glycogen Phosphorylase B"/>
    <property type="match status" value="1"/>
</dbReference>
<protein>
    <submittedName>
        <fullName evidence="1">Glycosyltransferase family 4 protein</fullName>
    </submittedName>
</protein>
<gene>
    <name evidence="1" type="ORF">ABXZ32_07315</name>
</gene>
<accession>A0ABV2TV98</accession>
<evidence type="ECO:0000313" key="1">
    <source>
        <dbReference type="EMBL" id="MET7029198.1"/>
    </source>
</evidence>
<reference evidence="1 2" key="1">
    <citation type="submission" date="2024-07" db="EMBL/GenBank/DDBJ databases">
        <title>The genome sequence of type strain Sediminicola luteus GDMCC 1.2596T.</title>
        <authorList>
            <person name="Liu Y."/>
        </authorList>
    </citation>
    <scope>NUCLEOTIDE SEQUENCE [LARGE SCALE GENOMIC DNA]</scope>
    <source>
        <strain evidence="1 2">GDMCC 1.2596</strain>
    </source>
</reference>
<dbReference type="EMBL" id="JBEWYP010000003">
    <property type="protein sequence ID" value="MET7029198.1"/>
    <property type="molecule type" value="Genomic_DNA"/>
</dbReference>
<dbReference type="RefSeq" id="WP_354618023.1">
    <property type="nucleotide sequence ID" value="NZ_JBEWYP010000003.1"/>
</dbReference>
<comment type="caution">
    <text evidence="1">The sequence shown here is derived from an EMBL/GenBank/DDBJ whole genome shotgun (WGS) entry which is preliminary data.</text>
</comment>